<dbReference type="Pfam" id="PF22749">
    <property type="entry name" value="Arb2"/>
    <property type="match status" value="1"/>
</dbReference>
<dbReference type="Pfam" id="PF18388">
    <property type="entry name" value="ATG29_N"/>
    <property type="match status" value="1"/>
</dbReference>
<dbReference type="GO" id="GO:0000045">
    <property type="term" value="P:autophagosome assembly"/>
    <property type="evidence" value="ECO:0007669"/>
    <property type="project" value="InterPro"/>
</dbReference>
<dbReference type="InterPro" id="IPR040666">
    <property type="entry name" value="Atg29_N"/>
</dbReference>
<keyword evidence="4" id="KW-0813">Transport</keyword>
<feature type="compositionally biased region" description="Low complexity" evidence="7">
    <location>
        <begin position="81"/>
        <end position="93"/>
    </location>
</feature>
<feature type="compositionally biased region" description="Low complexity" evidence="7">
    <location>
        <begin position="295"/>
        <end position="304"/>
    </location>
</feature>
<accession>A0A8K0SQ11</accession>
<sequence length="816" mass="89356">MTEPQYTVFLRVPIPRGSFVDPPEVDWDSAKDDALWRILSGAAQKEIDCRARDFNVPVDFLLHQVAYLTERHASQVRAQVRKATAAARGSAAPSPVPGTDSAGMGHARTPSALSIRRDSPLPRTEAIGSGSSFNTSRPLMSRNTSGGTTILREVASSSPRPGKTGAGRLMEQTGGRRRLSSLPITSNAAVSPEREAPQEPERSPSPGPVESSSASSEDDSLPAQSRIIRRPPRFQQQEPGASPIDEDEDESEPAFQPYKPLSSKTSGPDLGSTLRGDGRGHSRRSKPGREALHYSQTSDSSSSSAAVVKRPSGSKDPRNAGPLSPRRVSEFAANSPSANSPSGRSKGYSREGSDGTPSMGSSFSDLDGTQYRISLSPNLCTALFFFLFLFFSFTMFRRHWSGLPADPMFPDDLKGLGYFVNDEDEIRSLEDPNLYFKFFINRNSRVNDRQRFHFDHAVEAVVHERLEQEGLVKAHLPQSSHASEPHIPILVSADLEAKTRVVVVIGESTDELGVLARRVVGGPGGISKGSVVSIVRALKQQTCSGEDKSCPGVVIANPAQTYWWPEGKRAITISASAALPQSSMAHRGRRYMPNLNDIPQNENSDKHIQCLFDQVLGSLSKHVKIDIIAIGSSCESMLKFFENKPNWDTWGHRLNAAVMVGSVYPTTYLTNNHFSDFLAKRARGYIISPEPLGTPLAPPTGNENEAIPPLGFPCYSSSEPHVTELILIHAAGPALQYLQDVAVTPNYENDTFEVFQRPQIDVQVPEWDDVPSEEKPLVSKVDPEWLEREIKQNRAWDKFVRTGVAPLPDSDESDDE</sequence>
<dbReference type="InterPro" id="IPR053858">
    <property type="entry name" value="Arb2_dom"/>
</dbReference>
<name>A0A8K0SQ11_9HYPO</name>
<protein>
    <recommendedName>
        <fullName evidence="3">Autophagy-related protein 29</fullName>
    </recommendedName>
</protein>
<evidence type="ECO:0000259" key="9">
    <source>
        <dbReference type="Pfam" id="PF22749"/>
    </source>
</evidence>
<dbReference type="OrthoDB" id="421951at2759"/>
<feature type="region of interest" description="Disordered" evidence="7">
    <location>
        <begin position="80"/>
        <end position="363"/>
    </location>
</feature>
<feature type="domain" description="Arb2" evidence="9">
    <location>
        <begin position="409"/>
        <end position="692"/>
    </location>
</feature>
<organism evidence="10 11">
    <name type="scientific">Stachybotrys elegans</name>
    <dbReference type="NCBI Taxonomy" id="80388"/>
    <lineage>
        <taxon>Eukaryota</taxon>
        <taxon>Fungi</taxon>
        <taxon>Dikarya</taxon>
        <taxon>Ascomycota</taxon>
        <taxon>Pezizomycotina</taxon>
        <taxon>Sordariomycetes</taxon>
        <taxon>Hypocreomycetidae</taxon>
        <taxon>Hypocreales</taxon>
        <taxon>Stachybotryaceae</taxon>
        <taxon>Stachybotrys</taxon>
    </lineage>
</organism>
<evidence type="ECO:0000256" key="7">
    <source>
        <dbReference type="SAM" id="MobiDB-lite"/>
    </source>
</evidence>
<feature type="compositionally biased region" description="Basic and acidic residues" evidence="7">
    <location>
        <begin position="192"/>
        <end position="202"/>
    </location>
</feature>
<dbReference type="Proteomes" id="UP000813444">
    <property type="component" value="Unassembled WGS sequence"/>
</dbReference>
<evidence type="ECO:0000259" key="8">
    <source>
        <dbReference type="Pfam" id="PF18388"/>
    </source>
</evidence>
<dbReference type="Gene3D" id="1.10.10.2570">
    <property type="match status" value="1"/>
</dbReference>
<evidence type="ECO:0000256" key="3">
    <source>
        <dbReference type="ARBA" id="ARBA00013784"/>
    </source>
</evidence>
<evidence type="ECO:0000256" key="6">
    <source>
        <dbReference type="ARBA" id="ARBA00023006"/>
    </source>
</evidence>
<comment type="similarity">
    <text evidence="2">Belongs to the ATG29 family.</text>
</comment>
<dbReference type="PANTHER" id="PTHR40012">
    <property type="entry name" value="AUTOPHAGY-RELATED PROTEIN 29"/>
    <property type="match status" value="1"/>
</dbReference>
<evidence type="ECO:0000256" key="4">
    <source>
        <dbReference type="ARBA" id="ARBA00022448"/>
    </source>
</evidence>
<dbReference type="GO" id="GO:0015031">
    <property type="term" value="P:protein transport"/>
    <property type="evidence" value="ECO:0007669"/>
    <property type="project" value="UniProtKB-KW"/>
</dbReference>
<evidence type="ECO:0000256" key="5">
    <source>
        <dbReference type="ARBA" id="ARBA00022927"/>
    </source>
</evidence>
<dbReference type="PANTHER" id="PTHR40012:SF1">
    <property type="entry name" value="AUTOPHAGY-RELATED PROTEIN 29"/>
    <property type="match status" value="1"/>
</dbReference>
<dbReference type="GO" id="GO:0000407">
    <property type="term" value="C:phagophore assembly site"/>
    <property type="evidence" value="ECO:0007669"/>
    <property type="project" value="UniProtKB-SubCell"/>
</dbReference>
<evidence type="ECO:0000313" key="11">
    <source>
        <dbReference type="Proteomes" id="UP000813444"/>
    </source>
</evidence>
<dbReference type="EMBL" id="JAGPNK010000008">
    <property type="protein sequence ID" value="KAH7316708.1"/>
    <property type="molecule type" value="Genomic_DNA"/>
</dbReference>
<dbReference type="AlphaFoldDB" id="A0A8K0SQ11"/>
<feature type="compositionally biased region" description="Polar residues" evidence="7">
    <location>
        <begin position="129"/>
        <end position="148"/>
    </location>
</feature>
<reference evidence="10" key="1">
    <citation type="journal article" date="2021" name="Nat. Commun.">
        <title>Genetic determinants of endophytism in the Arabidopsis root mycobiome.</title>
        <authorList>
            <person name="Mesny F."/>
            <person name="Miyauchi S."/>
            <person name="Thiergart T."/>
            <person name="Pickel B."/>
            <person name="Atanasova L."/>
            <person name="Karlsson M."/>
            <person name="Huettel B."/>
            <person name="Barry K.W."/>
            <person name="Haridas S."/>
            <person name="Chen C."/>
            <person name="Bauer D."/>
            <person name="Andreopoulos W."/>
            <person name="Pangilinan J."/>
            <person name="LaButti K."/>
            <person name="Riley R."/>
            <person name="Lipzen A."/>
            <person name="Clum A."/>
            <person name="Drula E."/>
            <person name="Henrissat B."/>
            <person name="Kohler A."/>
            <person name="Grigoriev I.V."/>
            <person name="Martin F.M."/>
            <person name="Hacquard S."/>
        </authorList>
    </citation>
    <scope>NUCLEOTIDE SEQUENCE</scope>
    <source>
        <strain evidence="10">MPI-CAGE-CH-0235</strain>
    </source>
</reference>
<feature type="compositionally biased region" description="Low complexity" evidence="7">
    <location>
        <begin position="332"/>
        <end position="342"/>
    </location>
</feature>
<keyword evidence="5" id="KW-0653">Protein transport</keyword>
<dbReference type="InterPro" id="IPR039113">
    <property type="entry name" value="ATG29"/>
</dbReference>
<dbReference type="InterPro" id="IPR039362">
    <property type="entry name" value="ATG29_sf"/>
</dbReference>
<keyword evidence="6" id="KW-0072">Autophagy</keyword>
<evidence type="ECO:0000256" key="2">
    <source>
        <dbReference type="ARBA" id="ARBA00010082"/>
    </source>
</evidence>
<evidence type="ECO:0000313" key="10">
    <source>
        <dbReference type="EMBL" id="KAH7316708.1"/>
    </source>
</evidence>
<feature type="domain" description="Atg29 N-terminal" evidence="8">
    <location>
        <begin position="6"/>
        <end position="50"/>
    </location>
</feature>
<keyword evidence="11" id="KW-1185">Reference proteome</keyword>
<comment type="caution">
    <text evidence="10">The sequence shown here is derived from an EMBL/GenBank/DDBJ whole genome shotgun (WGS) entry which is preliminary data.</text>
</comment>
<evidence type="ECO:0000256" key="1">
    <source>
        <dbReference type="ARBA" id="ARBA00004329"/>
    </source>
</evidence>
<proteinExistence type="inferred from homology"/>
<gene>
    <name evidence="10" type="ORF">B0I35DRAFT_354783</name>
</gene>
<comment type="subcellular location">
    <subcellularLocation>
        <location evidence="1">Preautophagosomal structure</location>
    </subcellularLocation>
</comment>